<dbReference type="RefSeq" id="WP_090875562.1">
    <property type="nucleotide sequence ID" value="NZ_FMXQ01000002.1"/>
</dbReference>
<dbReference type="STRING" id="665467.SAMN02982931_01294"/>
<dbReference type="AlphaFoldDB" id="A0A1G6B6P6"/>
<dbReference type="PANTHER" id="PTHR33875:SF2">
    <property type="entry name" value="ACR183CP"/>
    <property type="match status" value="1"/>
</dbReference>
<gene>
    <name evidence="1" type="ORF">SAMN02982931_01294</name>
</gene>
<sequence>MTASPQSPAPLVLGHGATELEVFLEATCPHSKRAFDKLQPLLDAVGPDALTIQIRFVPQSWHLYSGVVTRAILAASATEGGGEAGLKALAGVFRNRADFEFDGHHSGPNMNRTPAEILAAIADLAGVDLAEAWTWNTVTQALKWHIKYARQNGIHVSPTFMVDRIVQPDMGSRQTIEDWRAAIGV</sequence>
<dbReference type="EMBL" id="FMXQ01000002">
    <property type="protein sequence ID" value="SDB16317.1"/>
    <property type="molecule type" value="Genomic_DNA"/>
</dbReference>
<dbReference type="Gene3D" id="3.40.30.10">
    <property type="entry name" value="Glutaredoxin"/>
    <property type="match status" value="1"/>
</dbReference>
<dbReference type="Proteomes" id="UP000199071">
    <property type="component" value="Unassembled WGS sequence"/>
</dbReference>
<dbReference type="SUPFAM" id="SSF52833">
    <property type="entry name" value="Thioredoxin-like"/>
    <property type="match status" value="1"/>
</dbReference>
<evidence type="ECO:0008006" key="3">
    <source>
        <dbReference type="Google" id="ProtNLM"/>
    </source>
</evidence>
<accession>A0A1G6B6P6</accession>
<dbReference type="PANTHER" id="PTHR33875">
    <property type="entry name" value="OS09G0542200 PROTEIN"/>
    <property type="match status" value="1"/>
</dbReference>
<dbReference type="InterPro" id="IPR036249">
    <property type="entry name" value="Thioredoxin-like_sf"/>
</dbReference>
<keyword evidence="2" id="KW-1185">Reference proteome</keyword>
<protein>
    <recommendedName>
        <fullName evidence="3">Thioredoxin</fullName>
    </recommendedName>
</protein>
<evidence type="ECO:0000313" key="1">
    <source>
        <dbReference type="EMBL" id="SDB16317.1"/>
    </source>
</evidence>
<reference evidence="1 2" key="1">
    <citation type="submission" date="2016-10" db="EMBL/GenBank/DDBJ databases">
        <authorList>
            <person name="de Groot N.N."/>
        </authorList>
    </citation>
    <scope>NUCLEOTIDE SEQUENCE [LARGE SCALE GENOMIC DNA]</scope>
    <source>
        <strain evidence="1 2">ATCC 35022</strain>
    </source>
</reference>
<organism evidence="1 2">
    <name type="scientific">Bauldia litoralis</name>
    <dbReference type="NCBI Taxonomy" id="665467"/>
    <lineage>
        <taxon>Bacteria</taxon>
        <taxon>Pseudomonadati</taxon>
        <taxon>Pseudomonadota</taxon>
        <taxon>Alphaproteobacteria</taxon>
        <taxon>Hyphomicrobiales</taxon>
        <taxon>Kaistiaceae</taxon>
        <taxon>Bauldia</taxon>
    </lineage>
</organism>
<name>A0A1G6B6P6_9HYPH</name>
<evidence type="ECO:0000313" key="2">
    <source>
        <dbReference type="Proteomes" id="UP000199071"/>
    </source>
</evidence>
<proteinExistence type="predicted"/>
<dbReference type="OrthoDB" id="6399456at2"/>